<evidence type="ECO:0000313" key="8">
    <source>
        <dbReference type="Proteomes" id="UP000193922"/>
    </source>
</evidence>
<dbReference type="InterPro" id="IPR008422">
    <property type="entry name" value="KN_HD"/>
</dbReference>
<keyword evidence="8" id="KW-1185">Reference proteome</keyword>
<dbReference type="Pfam" id="PF05920">
    <property type="entry name" value="Homeobox_KN"/>
    <property type="match status" value="1"/>
</dbReference>
<keyword evidence="1 4" id="KW-0238">DNA-binding</keyword>
<dbReference type="EMBL" id="MCFD01000006">
    <property type="protein sequence ID" value="ORX69893.1"/>
    <property type="molecule type" value="Genomic_DNA"/>
</dbReference>
<feature type="region of interest" description="Disordered" evidence="5">
    <location>
        <begin position="181"/>
        <end position="231"/>
    </location>
</feature>
<protein>
    <recommendedName>
        <fullName evidence="6">Homeobox domain-containing protein</fullName>
    </recommendedName>
</protein>
<evidence type="ECO:0000256" key="1">
    <source>
        <dbReference type="ARBA" id="ARBA00023125"/>
    </source>
</evidence>
<gene>
    <name evidence="7" type="ORF">DL89DRAFT_316141</name>
</gene>
<dbReference type="InterPro" id="IPR009057">
    <property type="entry name" value="Homeodomain-like_sf"/>
</dbReference>
<evidence type="ECO:0000256" key="4">
    <source>
        <dbReference type="PROSITE-ProRule" id="PRU00108"/>
    </source>
</evidence>
<dbReference type="InterPro" id="IPR050224">
    <property type="entry name" value="TALE_homeobox"/>
</dbReference>
<evidence type="ECO:0000259" key="6">
    <source>
        <dbReference type="PROSITE" id="PS50071"/>
    </source>
</evidence>
<dbReference type="SUPFAM" id="SSF46689">
    <property type="entry name" value="Homeodomain-like"/>
    <property type="match status" value="1"/>
</dbReference>
<keyword evidence="2 4" id="KW-0371">Homeobox</keyword>
<organism evidence="7 8">
    <name type="scientific">Linderina pennispora</name>
    <dbReference type="NCBI Taxonomy" id="61395"/>
    <lineage>
        <taxon>Eukaryota</taxon>
        <taxon>Fungi</taxon>
        <taxon>Fungi incertae sedis</taxon>
        <taxon>Zoopagomycota</taxon>
        <taxon>Kickxellomycotina</taxon>
        <taxon>Kickxellomycetes</taxon>
        <taxon>Kickxellales</taxon>
        <taxon>Kickxellaceae</taxon>
        <taxon>Linderina</taxon>
    </lineage>
</organism>
<dbReference type="GeneID" id="63807696"/>
<proteinExistence type="predicted"/>
<dbReference type="STRING" id="61395.A0A1Y1W8Q6"/>
<evidence type="ECO:0000313" key="7">
    <source>
        <dbReference type="EMBL" id="ORX69893.1"/>
    </source>
</evidence>
<dbReference type="RefSeq" id="XP_040743531.1">
    <property type="nucleotide sequence ID" value="XM_040891048.1"/>
</dbReference>
<comment type="subcellular location">
    <subcellularLocation>
        <location evidence="4">Nucleus</location>
    </subcellularLocation>
</comment>
<dbReference type="GO" id="GO:0003677">
    <property type="term" value="F:DNA binding"/>
    <property type="evidence" value="ECO:0007669"/>
    <property type="project" value="UniProtKB-UniRule"/>
</dbReference>
<dbReference type="GO" id="GO:0005634">
    <property type="term" value="C:nucleus"/>
    <property type="evidence" value="ECO:0007669"/>
    <property type="project" value="UniProtKB-SubCell"/>
</dbReference>
<dbReference type="Proteomes" id="UP000193922">
    <property type="component" value="Unassembled WGS sequence"/>
</dbReference>
<feature type="DNA-binding region" description="Homeobox" evidence="4">
    <location>
        <begin position="231"/>
        <end position="293"/>
    </location>
</feature>
<dbReference type="Gene3D" id="1.10.10.60">
    <property type="entry name" value="Homeodomain-like"/>
    <property type="match status" value="1"/>
</dbReference>
<name>A0A1Y1W8Q6_9FUNG</name>
<feature type="domain" description="Homeobox" evidence="6">
    <location>
        <begin position="229"/>
        <end position="292"/>
    </location>
</feature>
<comment type="caution">
    <text evidence="7">The sequence shown here is derived from an EMBL/GenBank/DDBJ whole genome shotgun (WGS) entry which is preliminary data.</text>
</comment>
<reference evidence="7 8" key="1">
    <citation type="submission" date="2016-07" db="EMBL/GenBank/DDBJ databases">
        <title>Pervasive Adenine N6-methylation of Active Genes in Fungi.</title>
        <authorList>
            <consortium name="DOE Joint Genome Institute"/>
            <person name="Mondo S.J."/>
            <person name="Dannebaum R.O."/>
            <person name="Kuo R.C."/>
            <person name="Labutti K."/>
            <person name="Haridas S."/>
            <person name="Kuo A."/>
            <person name="Salamov A."/>
            <person name="Ahrendt S.R."/>
            <person name="Lipzen A."/>
            <person name="Sullivan W."/>
            <person name="Andreopoulos W.B."/>
            <person name="Clum A."/>
            <person name="Lindquist E."/>
            <person name="Daum C."/>
            <person name="Ramamoorthy G.K."/>
            <person name="Gryganskyi A."/>
            <person name="Culley D."/>
            <person name="Magnuson J.K."/>
            <person name="James T.Y."/>
            <person name="O'Malley M.A."/>
            <person name="Stajich J.E."/>
            <person name="Spatafora J.W."/>
            <person name="Visel A."/>
            <person name="Grigoriev I.V."/>
        </authorList>
    </citation>
    <scope>NUCLEOTIDE SEQUENCE [LARGE SCALE GENOMIC DNA]</scope>
    <source>
        <strain evidence="7 8">ATCC 12442</strain>
    </source>
</reference>
<dbReference type="GO" id="GO:0006355">
    <property type="term" value="P:regulation of DNA-templated transcription"/>
    <property type="evidence" value="ECO:0007669"/>
    <property type="project" value="InterPro"/>
</dbReference>
<dbReference type="InterPro" id="IPR001356">
    <property type="entry name" value="HD"/>
</dbReference>
<dbReference type="AlphaFoldDB" id="A0A1Y1W8Q6"/>
<dbReference type="OrthoDB" id="10056939at2759"/>
<dbReference type="SMART" id="SM00389">
    <property type="entry name" value="HOX"/>
    <property type="match status" value="1"/>
</dbReference>
<evidence type="ECO:0000256" key="2">
    <source>
        <dbReference type="ARBA" id="ARBA00023155"/>
    </source>
</evidence>
<evidence type="ECO:0000256" key="5">
    <source>
        <dbReference type="SAM" id="MobiDB-lite"/>
    </source>
</evidence>
<sequence length="305" mass="33528">MRADEHIKQRSQATTTALPPQDMSATIFDYNPNIFLPTAFEISPDASLPMNFATMQLSTPPGISETQLSVYAQIARMAHLTAFHTGLNGDVTLPTMSPSLMTPLVPLFNRRISSSSAAPRLMSPPASGIMPGLQDGVVFSDIPFAFSPIISAAATNPVLVPPVSPTAATFTRRRRNAILVSRPAGAHRPCSPEKKRMKKLSPSPSSPSPPLSGQRRMCREHSRSPGPYEYGRIGSRVYTQEVSNVLNEWLDAHKDDPYPSAGAKRQLMRETGLTKMQLKNWFCNVRRRKLSGAIKRSRSTKKTTQ</sequence>
<keyword evidence="3 4" id="KW-0539">Nucleus</keyword>
<dbReference type="CDD" id="cd00086">
    <property type="entry name" value="homeodomain"/>
    <property type="match status" value="1"/>
</dbReference>
<accession>A0A1Y1W8Q6</accession>
<dbReference type="PANTHER" id="PTHR11850">
    <property type="entry name" value="HOMEOBOX PROTEIN TRANSCRIPTION FACTORS"/>
    <property type="match status" value="1"/>
</dbReference>
<evidence type="ECO:0000256" key="3">
    <source>
        <dbReference type="ARBA" id="ARBA00023242"/>
    </source>
</evidence>
<dbReference type="PROSITE" id="PS50071">
    <property type="entry name" value="HOMEOBOX_2"/>
    <property type="match status" value="1"/>
</dbReference>